<dbReference type="EMBL" id="CP134890">
    <property type="protein sequence ID" value="WNM20594.1"/>
    <property type="molecule type" value="Genomic_DNA"/>
</dbReference>
<keyword evidence="5" id="KW-1185">Reference proteome</keyword>
<evidence type="ECO:0000313" key="5">
    <source>
        <dbReference type="Proteomes" id="UP001304515"/>
    </source>
</evidence>
<name>A0AA96J9J0_9FLAO</name>
<feature type="transmembrane region" description="Helical" evidence="1">
    <location>
        <begin position="27"/>
        <end position="48"/>
    </location>
</feature>
<reference evidence="4 5" key="1">
    <citation type="submission" date="2023-09" db="EMBL/GenBank/DDBJ databases">
        <title>Flavobacterium sp. a novel bacteria isolate from Pepper rhizosphere.</title>
        <authorList>
            <person name="Peng Y."/>
            <person name="Lee J."/>
        </authorList>
    </citation>
    <scope>NUCLEOTIDE SEQUENCE [LARGE SCALE GENOMIC DNA]</scope>
    <source>
        <strain evidence="3">PMR2A8</strain>
        <strain evidence="4 5">PMTSA4</strain>
    </source>
</reference>
<dbReference type="PANTHER" id="PTHR14969:SF13">
    <property type="entry name" value="AT30094P"/>
    <property type="match status" value="1"/>
</dbReference>
<accession>A0AA96J9J0</accession>
<evidence type="ECO:0000259" key="2">
    <source>
        <dbReference type="SMART" id="SM00014"/>
    </source>
</evidence>
<dbReference type="EMBL" id="CP134878">
    <property type="protein sequence ID" value="WNM19205.1"/>
    <property type="molecule type" value="Genomic_DNA"/>
</dbReference>
<feature type="transmembrane region" description="Helical" evidence="1">
    <location>
        <begin position="134"/>
        <end position="153"/>
    </location>
</feature>
<dbReference type="Pfam" id="PF01569">
    <property type="entry name" value="PAP2"/>
    <property type="match status" value="1"/>
</dbReference>
<evidence type="ECO:0000313" key="3">
    <source>
        <dbReference type="EMBL" id="WNM19205.1"/>
    </source>
</evidence>
<feature type="transmembrane region" description="Helical" evidence="1">
    <location>
        <begin position="57"/>
        <end position="75"/>
    </location>
</feature>
<dbReference type="SMART" id="SM00014">
    <property type="entry name" value="acidPPc"/>
    <property type="match status" value="1"/>
</dbReference>
<dbReference type="Gene3D" id="1.20.144.10">
    <property type="entry name" value="Phosphatidic acid phosphatase type 2/haloperoxidase"/>
    <property type="match status" value="1"/>
</dbReference>
<proteinExistence type="predicted"/>
<evidence type="ECO:0000313" key="4">
    <source>
        <dbReference type="EMBL" id="WNM20594.1"/>
    </source>
</evidence>
<feature type="transmembrane region" description="Helical" evidence="1">
    <location>
        <begin position="108"/>
        <end position="127"/>
    </location>
</feature>
<dbReference type="SUPFAM" id="SSF48317">
    <property type="entry name" value="Acid phosphatase/Vanadium-dependent haloperoxidase"/>
    <property type="match status" value="1"/>
</dbReference>
<dbReference type="PANTHER" id="PTHR14969">
    <property type="entry name" value="SPHINGOSINE-1-PHOSPHATE PHOSPHOHYDROLASE"/>
    <property type="match status" value="1"/>
</dbReference>
<protein>
    <submittedName>
        <fullName evidence="4">Phosphatase PAP2 family protein</fullName>
    </submittedName>
</protein>
<gene>
    <name evidence="4" type="ORF">RN605_07810</name>
    <name evidence="3" type="ORF">RN608_00640</name>
</gene>
<keyword evidence="1" id="KW-0472">Membrane</keyword>
<feature type="transmembrane region" description="Helical" evidence="1">
    <location>
        <begin position="159"/>
        <end position="177"/>
    </location>
</feature>
<dbReference type="InterPro" id="IPR000326">
    <property type="entry name" value="PAP2/HPO"/>
</dbReference>
<feature type="domain" description="Phosphatidic acid phosphatase type 2/haloperoxidase" evidence="2">
    <location>
        <begin position="57"/>
        <end position="174"/>
    </location>
</feature>
<sequence>MFDKLIDLDHKILIFLNGLGSETYDDFWLVITKQIYWSPLFLLIFYLLQKKLGWKKFGYYILFTAVLILISDQTANLFKNSFQRLRPCNLEELKGIIRVVKSSSSFSFYSGHATNSMASTVFAFMILKQYYNHSYLLFLFPLIFAFSRIYLGLHFPSDILTGYLFGATFGFICYKLYQKYILKTT</sequence>
<dbReference type="KEGG" id="fcj:RN605_07810"/>
<organism evidence="4 5">
    <name type="scientific">Flavobacterium capsici</name>
    <dbReference type="NCBI Taxonomy" id="3075618"/>
    <lineage>
        <taxon>Bacteria</taxon>
        <taxon>Pseudomonadati</taxon>
        <taxon>Bacteroidota</taxon>
        <taxon>Flavobacteriia</taxon>
        <taxon>Flavobacteriales</taxon>
        <taxon>Flavobacteriaceae</taxon>
        <taxon>Flavobacterium</taxon>
    </lineage>
</organism>
<accession>A0AA96F107</accession>
<dbReference type="Proteomes" id="UP001304515">
    <property type="component" value="Chromosome"/>
</dbReference>
<dbReference type="InterPro" id="IPR036938">
    <property type="entry name" value="PAP2/HPO_sf"/>
</dbReference>
<evidence type="ECO:0000256" key="1">
    <source>
        <dbReference type="SAM" id="Phobius"/>
    </source>
</evidence>
<keyword evidence="1" id="KW-1133">Transmembrane helix</keyword>
<dbReference type="RefSeq" id="WP_313323955.1">
    <property type="nucleotide sequence ID" value="NZ_CP134878.1"/>
</dbReference>
<dbReference type="AlphaFoldDB" id="A0AA96J9J0"/>
<keyword evidence="1" id="KW-0812">Transmembrane</keyword>